<dbReference type="EMBL" id="LOPV01000171">
    <property type="protein sequence ID" value="KTG27496.1"/>
    <property type="molecule type" value="Genomic_DNA"/>
</dbReference>
<dbReference type="Proteomes" id="UP000053157">
    <property type="component" value="Unassembled WGS sequence"/>
</dbReference>
<keyword evidence="1" id="KW-0812">Transmembrane</keyword>
<feature type="transmembrane region" description="Helical" evidence="1">
    <location>
        <begin position="118"/>
        <end position="142"/>
    </location>
</feature>
<evidence type="ECO:0000313" key="3">
    <source>
        <dbReference type="Proteomes" id="UP000053157"/>
    </source>
</evidence>
<dbReference type="PANTHER" id="PTHR37692:SF1">
    <property type="entry name" value="DUF420 DOMAIN-CONTAINING PROTEIN"/>
    <property type="match status" value="1"/>
</dbReference>
<sequence length="186" mass="20444">MELRARDHVRGLTAILSILSLALVFGAALGAIPRAAIPQAPDSVLNAIPHVNAVISTVAIVTIVTGVRLVRRGEVERHQRMMLTSFALFATFLVLYLYKVVVQGTAEFPGPEAVYQFVYLPTLAIHILLAVVCVPIVYYVLLLALTRPLSEVFDTQHARFGRIAASLWLVSFVLGNVVYVLLYVVY</sequence>
<reference evidence="2 3" key="1">
    <citation type="submission" date="2015-12" db="EMBL/GenBank/DDBJ databases">
        <title>Haloferax profundi sp. nov. isolated from the Discovery deep brine-seawater interface in the Red Sea.</title>
        <authorList>
            <person name="Zhang G."/>
            <person name="Stingl U."/>
            <person name="Rashid M."/>
        </authorList>
    </citation>
    <scope>NUCLEOTIDE SEQUENCE [LARGE SCALE GENOMIC DNA]</scope>
    <source>
        <strain evidence="2 3">SB29</strain>
    </source>
</reference>
<keyword evidence="3" id="KW-1185">Reference proteome</keyword>
<proteinExistence type="predicted"/>
<dbReference type="GO" id="GO:0022904">
    <property type="term" value="P:respiratory electron transport chain"/>
    <property type="evidence" value="ECO:0007669"/>
    <property type="project" value="InterPro"/>
</dbReference>
<dbReference type="Pfam" id="PF04238">
    <property type="entry name" value="DUF420"/>
    <property type="match status" value="1"/>
</dbReference>
<evidence type="ECO:0000313" key="2">
    <source>
        <dbReference type="EMBL" id="KTG27496.1"/>
    </source>
</evidence>
<dbReference type="Gene3D" id="1.20.120.80">
    <property type="entry name" value="Cytochrome c oxidase, subunit III, four-helix bundle"/>
    <property type="match status" value="1"/>
</dbReference>
<dbReference type="PANTHER" id="PTHR37692">
    <property type="entry name" value="HYPOTHETICAL MEMBRANE SPANNING PROTEIN"/>
    <property type="match status" value="1"/>
</dbReference>
<feature type="transmembrane region" description="Helical" evidence="1">
    <location>
        <begin position="52"/>
        <end position="70"/>
    </location>
</feature>
<comment type="caution">
    <text evidence="2">The sequence shown here is derived from an EMBL/GenBank/DDBJ whole genome shotgun (WGS) entry which is preliminary data.</text>
</comment>
<dbReference type="RefSeq" id="WP_058572084.1">
    <property type="nucleotide sequence ID" value="NZ_LOPV01000171.1"/>
</dbReference>
<keyword evidence="1" id="KW-0472">Membrane</keyword>
<dbReference type="GO" id="GO:0016020">
    <property type="term" value="C:membrane"/>
    <property type="evidence" value="ECO:0007669"/>
    <property type="project" value="InterPro"/>
</dbReference>
<dbReference type="OrthoDB" id="202206at2157"/>
<evidence type="ECO:0000256" key="1">
    <source>
        <dbReference type="SAM" id="Phobius"/>
    </source>
</evidence>
<dbReference type="InterPro" id="IPR007352">
    <property type="entry name" value="DUF420"/>
</dbReference>
<name>A0A0W1SMF8_9EURY</name>
<organism evidence="2 3">
    <name type="scientific">Haloferax profundi</name>
    <dbReference type="NCBI Taxonomy" id="1544718"/>
    <lineage>
        <taxon>Archaea</taxon>
        <taxon>Methanobacteriati</taxon>
        <taxon>Methanobacteriota</taxon>
        <taxon>Stenosarchaea group</taxon>
        <taxon>Halobacteria</taxon>
        <taxon>Halobacteriales</taxon>
        <taxon>Haloferacaceae</taxon>
        <taxon>Haloferax</taxon>
    </lineage>
</organism>
<evidence type="ECO:0008006" key="4">
    <source>
        <dbReference type="Google" id="ProtNLM"/>
    </source>
</evidence>
<gene>
    <name evidence="2" type="ORF">AUR66_13805</name>
</gene>
<dbReference type="AlphaFoldDB" id="A0A0W1SMF8"/>
<feature type="transmembrane region" description="Helical" evidence="1">
    <location>
        <begin position="82"/>
        <end position="98"/>
    </location>
</feature>
<feature type="transmembrane region" description="Helical" evidence="1">
    <location>
        <begin position="163"/>
        <end position="185"/>
    </location>
</feature>
<dbReference type="InterPro" id="IPR013833">
    <property type="entry name" value="Cyt_c_oxidase_su3_a-hlx"/>
</dbReference>
<accession>A0A0W1SMF8</accession>
<feature type="transmembrane region" description="Helical" evidence="1">
    <location>
        <begin position="12"/>
        <end position="32"/>
    </location>
</feature>
<dbReference type="GO" id="GO:0004129">
    <property type="term" value="F:cytochrome-c oxidase activity"/>
    <property type="evidence" value="ECO:0007669"/>
    <property type="project" value="InterPro"/>
</dbReference>
<keyword evidence="1" id="KW-1133">Transmembrane helix</keyword>
<protein>
    <recommendedName>
        <fullName evidence="4">DUF420 domain-containing protein</fullName>
    </recommendedName>
</protein>